<sequence length="82" mass="8968">MAALLTRKPRLVAAVALANKIARIAWAVMSKKEDFRGARGDAGLSRRRALFRGLQEHDDGTSVAPTDRDKPEFCHGVLPPES</sequence>
<protein>
    <recommendedName>
        <fullName evidence="3">Transposase</fullName>
    </recommendedName>
</protein>
<comment type="caution">
    <text evidence="1">The sequence shown here is derived from an EMBL/GenBank/DDBJ whole genome shotgun (WGS) entry which is preliminary data.</text>
</comment>
<reference evidence="1 2" key="1">
    <citation type="submission" date="2013-08" db="EMBL/GenBank/DDBJ databases">
        <title>The genome sequence of Skermanella stibiiresistens.</title>
        <authorList>
            <person name="Zhu W."/>
            <person name="Wang G."/>
        </authorList>
    </citation>
    <scope>NUCLEOTIDE SEQUENCE [LARGE SCALE GENOMIC DNA]</scope>
    <source>
        <strain evidence="1 2">SB22</strain>
    </source>
</reference>
<accession>W9H004</accession>
<dbReference type="STRING" id="1385369.N825_21750"/>
<gene>
    <name evidence="1" type="ORF">N825_21750</name>
</gene>
<name>W9H004_9PROT</name>
<dbReference type="Proteomes" id="UP000019486">
    <property type="component" value="Unassembled WGS sequence"/>
</dbReference>
<evidence type="ECO:0000313" key="2">
    <source>
        <dbReference type="Proteomes" id="UP000019486"/>
    </source>
</evidence>
<evidence type="ECO:0008006" key="3">
    <source>
        <dbReference type="Google" id="ProtNLM"/>
    </source>
</evidence>
<proteinExistence type="predicted"/>
<dbReference type="AlphaFoldDB" id="W9H004"/>
<keyword evidence="2" id="KW-1185">Reference proteome</keyword>
<organism evidence="1 2">
    <name type="scientific">Skermanella stibiiresistens SB22</name>
    <dbReference type="NCBI Taxonomy" id="1385369"/>
    <lineage>
        <taxon>Bacteria</taxon>
        <taxon>Pseudomonadati</taxon>
        <taxon>Pseudomonadota</taxon>
        <taxon>Alphaproteobacteria</taxon>
        <taxon>Rhodospirillales</taxon>
        <taxon>Azospirillaceae</taxon>
        <taxon>Skermanella</taxon>
    </lineage>
</organism>
<evidence type="ECO:0000313" key="1">
    <source>
        <dbReference type="EMBL" id="EWY37073.1"/>
    </source>
</evidence>
<dbReference type="EMBL" id="AVFL01000031">
    <property type="protein sequence ID" value="EWY37073.1"/>
    <property type="molecule type" value="Genomic_DNA"/>
</dbReference>